<dbReference type="OrthoDB" id="159409at2"/>
<dbReference type="InterPro" id="IPR036412">
    <property type="entry name" value="HAD-like_sf"/>
</dbReference>
<dbReference type="eggNOG" id="COG4087">
    <property type="taxonomic scope" value="Bacteria"/>
</dbReference>
<gene>
    <name evidence="1" type="ordered locus">Acear_1330</name>
</gene>
<dbReference type="HOGENOM" id="CLU_142246_0_0_9"/>
<dbReference type="RefSeq" id="WP_013278289.1">
    <property type="nucleotide sequence ID" value="NC_014378.1"/>
</dbReference>
<dbReference type="AlphaFoldDB" id="D9QQQ2"/>
<evidence type="ECO:0000313" key="2">
    <source>
        <dbReference type="Proteomes" id="UP000001661"/>
    </source>
</evidence>
<dbReference type="EMBL" id="CP002105">
    <property type="protein sequence ID" value="ADL12843.1"/>
    <property type="molecule type" value="Genomic_DNA"/>
</dbReference>
<evidence type="ECO:0000313" key="1">
    <source>
        <dbReference type="EMBL" id="ADL12843.1"/>
    </source>
</evidence>
<organism evidence="1 2">
    <name type="scientific">Acetohalobium arabaticum (strain ATCC 49924 / DSM 5501 / Z-7288)</name>
    <dbReference type="NCBI Taxonomy" id="574087"/>
    <lineage>
        <taxon>Bacteria</taxon>
        <taxon>Bacillati</taxon>
        <taxon>Bacillota</taxon>
        <taxon>Clostridia</taxon>
        <taxon>Halanaerobiales</taxon>
        <taxon>Halobacteroidaceae</taxon>
        <taxon>Acetohalobium</taxon>
    </lineage>
</organism>
<proteinExistence type="predicted"/>
<dbReference type="GO" id="GO:0016787">
    <property type="term" value="F:hydrolase activity"/>
    <property type="evidence" value="ECO:0007669"/>
    <property type="project" value="UniProtKB-KW"/>
</dbReference>
<keyword evidence="1" id="KW-0378">Hydrolase</keyword>
<dbReference type="STRING" id="574087.Acear_1330"/>
<name>D9QQQ2_ACEAZ</name>
<keyword evidence="2" id="KW-1185">Reference proteome</keyword>
<dbReference type="Gene3D" id="3.40.50.1000">
    <property type="entry name" value="HAD superfamily/HAD-like"/>
    <property type="match status" value="1"/>
</dbReference>
<protein>
    <submittedName>
        <fullName evidence="1">Haloacid dehalogenase domain protein hydrolase</fullName>
    </submittedName>
</protein>
<sequence>MLKCQIPNFKSLEVDKLVFDYNGTLACDGQPIESVKEKLNQLAEKFEVYILTADTFGTVENEFKDIEAEIIIIDSNDGSKAKQKFIRQLGSQTVIAVGNGSNDRLMLDEAGLGILVIGSEGASTRSLLESDLLINNINDVLDTILNPQRLVASLRE</sequence>
<accession>D9QQQ2</accession>
<dbReference type="Proteomes" id="UP000001661">
    <property type="component" value="Chromosome"/>
</dbReference>
<dbReference type="InterPro" id="IPR023214">
    <property type="entry name" value="HAD_sf"/>
</dbReference>
<reference evidence="1 2" key="1">
    <citation type="journal article" date="2010" name="Stand. Genomic Sci.">
        <title>Complete genome sequence of Acetohalobium arabaticum type strain (Z-7288).</title>
        <authorList>
            <person name="Sikorski J."/>
            <person name="Lapidus A."/>
            <person name="Chertkov O."/>
            <person name="Lucas S."/>
            <person name="Copeland A."/>
            <person name="Glavina Del Rio T."/>
            <person name="Nolan M."/>
            <person name="Tice H."/>
            <person name="Cheng J.F."/>
            <person name="Han C."/>
            <person name="Brambilla E."/>
            <person name="Pitluck S."/>
            <person name="Liolios K."/>
            <person name="Ivanova N."/>
            <person name="Mavromatis K."/>
            <person name="Mikhailova N."/>
            <person name="Pati A."/>
            <person name="Bruce D."/>
            <person name="Detter C."/>
            <person name="Tapia R."/>
            <person name="Goodwin L."/>
            <person name="Chen A."/>
            <person name="Palaniappan K."/>
            <person name="Land M."/>
            <person name="Hauser L."/>
            <person name="Chang Y.J."/>
            <person name="Jeffries C.D."/>
            <person name="Rohde M."/>
            <person name="Goker M."/>
            <person name="Spring S."/>
            <person name="Woyke T."/>
            <person name="Bristow J."/>
            <person name="Eisen J.A."/>
            <person name="Markowitz V."/>
            <person name="Hugenholtz P."/>
            <person name="Kyrpides N.C."/>
            <person name="Klenk H.P."/>
        </authorList>
    </citation>
    <scope>NUCLEOTIDE SEQUENCE [LARGE SCALE GENOMIC DNA]</scope>
    <source>
        <strain evidence="2">ATCC 49924 / DSM 5501 / Z-7288</strain>
    </source>
</reference>
<dbReference type="SUPFAM" id="SSF56784">
    <property type="entry name" value="HAD-like"/>
    <property type="match status" value="1"/>
</dbReference>
<dbReference type="KEGG" id="aar:Acear_1330"/>